<dbReference type="KEGG" id="palk:PSAKL28_24050"/>
<dbReference type="Gene3D" id="3.90.1150.10">
    <property type="entry name" value="Aspartate Aminotransferase, domain 1"/>
    <property type="match status" value="1"/>
</dbReference>
<gene>
    <name evidence="6" type="ORF">PSAKL28_24050</name>
</gene>
<protein>
    <submittedName>
        <fullName evidence="6">Pyridoxal phosphate-dependent acyltransferase</fullName>
    </submittedName>
</protein>
<keyword evidence="6" id="KW-0012">Acyltransferase</keyword>
<dbReference type="InterPro" id="IPR015424">
    <property type="entry name" value="PyrdxlP-dep_Trfase"/>
</dbReference>
<dbReference type="AlphaFoldDB" id="A0A077FEG1"/>
<dbReference type="eggNOG" id="COG0156">
    <property type="taxonomic scope" value="Bacteria"/>
</dbReference>
<evidence type="ECO:0000259" key="5">
    <source>
        <dbReference type="Pfam" id="PF00155"/>
    </source>
</evidence>
<organism evidence="6 7">
    <name type="scientific">Pseudomonas alkylphenolica</name>
    <dbReference type="NCBI Taxonomy" id="237609"/>
    <lineage>
        <taxon>Bacteria</taxon>
        <taxon>Pseudomonadati</taxon>
        <taxon>Pseudomonadota</taxon>
        <taxon>Gammaproteobacteria</taxon>
        <taxon>Pseudomonadales</taxon>
        <taxon>Pseudomonadaceae</taxon>
        <taxon>Pseudomonas</taxon>
    </lineage>
</organism>
<accession>A0A077FEG1</accession>
<dbReference type="InterPro" id="IPR015422">
    <property type="entry name" value="PyrdxlP-dep_Trfase_small"/>
</dbReference>
<evidence type="ECO:0000256" key="4">
    <source>
        <dbReference type="RuleBase" id="RU003693"/>
    </source>
</evidence>
<dbReference type="Pfam" id="PF00155">
    <property type="entry name" value="Aminotran_1_2"/>
    <property type="match status" value="1"/>
</dbReference>
<dbReference type="InterPro" id="IPR015421">
    <property type="entry name" value="PyrdxlP-dep_Trfase_major"/>
</dbReference>
<dbReference type="PANTHER" id="PTHR13693">
    <property type="entry name" value="CLASS II AMINOTRANSFERASE/8-AMINO-7-OXONONANOATE SYNTHASE"/>
    <property type="match status" value="1"/>
</dbReference>
<dbReference type="InterPro" id="IPR004839">
    <property type="entry name" value="Aminotransferase_I/II_large"/>
</dbReference>
<evidence type="ECO:0000256" key="3">
    <source>
        <dbReference type="ARBA" id="ARBA00022898"/>
    </source>
</evidence>
<dbReference type="PROSITE" id="PS00599">
    <property type="entry name" value="AA_TRANSFER_CLASS_2"/>
    <property type="match status" value="1"/>
</dbReference>
<dbReference type="Gene3D" id="3.40.640.10">
    <property type="entry name" value="Type I PLP-dependent aspartate aminotransferase-like (Major domain)"/>
    <property type="match status" value="1"/>
</dbReference>
<evidence type="ECO:0000256" key="2">
    <source>
        <dbReference type="ARBA" id="ARBA00022679"/>
    </source>
</evidence>
<name>A0A077FEG1_9PSED</name>
<evidence type="ECO:0000313" key="6">
    <source>
        <dbReference type="EMBL" id="AIL61616.1"/>
    </source>
</evidence>
<evidence type="ECO:0000256" key="1">
    <source>
        <dbReference type="ARBA" id="ARBA00001933"/>
    </source>
</evidence>
<sequence>MKQGPEKRAGSRTANNFFARSARWMADSTQRAADAGADLSQLRVATIGPKGAWIRHLPSHRFSLTGTTCSEGTGAIPKPDNVFVLCGCAYLSASFWPETIKAARKALDTHGVGSYDSAPLSGESEHHEQVKDELLKLYRPAGEGAAFLTISASMANMTAVPMLVGRGDTIFSDSESHMTLLQGAAMSEAELVRFRHNDMDDLERKLITANDLDPKCQHRRLIMTDGVFSMSGHVCNLPGLVALAQRFKCLLLVDEAHALGALGPQGRGTADYWEMDPGCIDIVTGTLAKSVGAQGGYIVCNTSLAESASYEYTTNRVFSSGVPASITAAAAEVLRQINATDETLQSDRATTNTFRKMYQRQRRNLDILSGYLRKLKLDGIETEPDDAPAAIRRVVVGDEQALFEIQKRLYLQGVYVLGVVYPAVPKGCDQFRITVMPSISQAKMHACGKALVNVCRSVLLGQSG</sequence>
<dbReference type="OrthoDB" id="9807157at2"/>
<dbReference type="InterPro" id="IPR001917">
    <property type="entry name" value="Aminotrans_II_pyridoxalP_BS"/>
</dbReference>
<reference evidence="6 7" key="1">
    <citation type="submission" date="2014-07" db="EMBL/GenBank/DDBJ databases">
        <authorList>
            <person name="Lee K."/>
            <person name="Lim J.Y."/>
            <person name="Hwang I."/>
        </authorList>
    </citation>
    <scope>NUCLEOTIDE SEQUENCE [LARGE SCALE GENOMIC DNA]</scope>
    <source>
        <strain evidence="6 7">KL28</strain>
    </source>
</reference>
<proteinExistence type="inferred from homology"/>
<comment type="cofactor">
    <cofactor evidence="1 4">
        <name>pyridoxal 5'-phosphate</name>
        <dbReference type="ChEBI" id="CHEBI:597326"/>
    </cofactor>
</comment>
<evidence type="ECO:0000313" key="7">
    <source>
        <dbReference type="Proteomes" id="UP000028931"/>
    </source>
</evidence>
<dbReference type="EMBL" id="CP009048">
    <property type="protein sequence ID" value="AIL61616.1"/>
    <property type="molecule type" value="Genomic_DNA"/>
</dbReference>
<dbReference type="SUPFAM" id="SSF53383">
    <property type="entry name" value="PLP-dependent transferases"/>
    <property type="match status" value="1"/>
</dbReference>
<dbReference type="Proteomes" id="UP000028931">
    <property type="component" value="Chromosome"/>
</dbReference>
<dbReference type="RefSeq" id="WP_084589102.1">
    <property type="nucleotide sequence ID" value="NZ_CP009048.1"/>
</dbReference>
<comment type="similarity">
    <text evidence="4">Belongs to the class-II pyridoxal-phosphate-dependent aminotransferase family.</text>
</comment>
<dbReference type="HOGENOM" id="CLU_015846_11_4_6"/>
<dbReference type="GO" id="GO:0030170">
    <property type="term" value="F:pyridoxal phosphate binding"/>
    <property type="evidence" value="ECO:0007669"/>
    <property type="project" value="InterPro"/>
</dbReference>
<dbReference type="GO" id="GO:0016746">
    <property type="term" value="F:acyltransferase activity"/>
    <property type="evidence" value="ECO:0007669"/>
    <property type="project" value="UniProtKB-KW"/>
</dbReference>
<keyword evidence="2 6" id="KW-0808">Transferase</keyword>
<keyword evidence="3 4" id="KW-0663">Pyridoxal phosphate</keyword>
<dbReference type="InterPro" id="IPR050087">
    <property type="entry name" value="AON_synthase_class-II"/>
</dbReference>
<feature type="domain" description="Aminotransferase class I/classII large" evidence="5">
    <location>
        <begin position="99"/>
        <end position="445"/>
    </location>
</feature>